<keyword evidence="1" id="KW-0175">Coiled coil</keyword>
<feature type="signal peptide" evidence="2">
    <location>
        <begin position="1"/>
        <end position="18"/>
    </location>
</feature>
<reference evidence="4 6" key="2">
    <citation type="submission" date="2017-06" db="EMBL/GenBank/DDBJ databases">
        <title>Genome sequencing of Fusobacterium nucleatum subsp. polymorphum KCOM 1232 (=ChDC F37).</title>
        <authorList>
            <person name="Kook J.-K."/>
            <person name="Park S.-N."/>
            <person name="Lim Y.K."/>
            <person name="Roh H."/>
        </authorList>
    </citation>
    <scope>NUCLEOTIDE SEQUENCE [LARGE SCALE GENOMIC DNA]</scope>
    <source>
        <strain evidence="4">KCOM 1232</strain>
        <strain evidence="6">KCOM 1232 ( ChDC F37)</strain>
    </source>
</reference>
<dbReference type="KEGG" id="fpol:ERS445057_02094"/>
<dbReference type="Proteomes" id="UP000197470">
    <property type="component" value="Unassembled WGS sequence"/>
</dbReference>
<sequence>MKKGIFAMFILVASMAMVACTSANKSTTNEGAVGENDAFKALERRREYYKEQDKEQAKAEVEAKKAMSQAETTTEAVVTVDDAQAAKAKEEADKEALKILEKKRKGN</sequence>
<feature type="coiled-coil region" evidence="1">
    <location>
        <begin position="49"/>
        <end position="105"/>
    </location>
</feature>
<proteinExistence type="predicted"/>
<dbReference type="Proteomes" id="UP000222862">
    <property type="component" value="Unassembled WGS sequence"/>
</dbReference>
<dbReference type="RefSeq" id="WP_005898144.1">
    <property type="nucleotide sequence ID" value="NZ_CP141275.1"/>
</dbReference>
<dbReference type="NCBIfam" id="NF041844">
    <property type="entry name" value="lipo_RadB_fam"/>
    <property type="match status" value="1"/>
</dbReference>
<dbReference type="AlphaFoldDB" id="A0A246EI97"/>
<protein>
    <recommendedName>
        <fullName evidence="7">Lipoprotein</fullName>
    </recommendedName>
</protein>
<dbReference type="EMBL" id="NHRT01000001">
    <property type="protein sequence ID" value="OWP26345.1"/>
    <property type="molecule type" value="Genomic_DNA"/>
</dbReference>
<organism evidence="3 5">
    <name type="scientific">Fusobacterium nucleatum subsp. polymorphum</name>
    <name type="common">Fusobacterium polymorphum</name>
    <dbReference type="NCBI Taxonomy" id="76857"/>
    <lineage>
        <taxon>Bacteria</taxon>
        <taxon>Fusobacteriati</taxon>
        <taxon>Fusobacteriota</taxon>
        <taxon>Fusobacteriia</taxon>
        <taxon>Fusobacteriales</taxon>
        <taxon>Fusobacteriaceae</taxon>
        <taxon>Fusobacterium</taxon>
    </lineage>
</organism>
<evidence type="ECO:0000313" key="4">
    <source>
        <dbReference type="EMBL" id="PGH21015.1"/>
    </source>
</evidence>
<evidence type="ECO:0000313" key="3">
    <source>
        <dbReference type="EMBL" id="OWP26345.1"/>
    </source>
</evidence>
<keyword evidence="2" id="KW-0732">Signal</keyword>
<dbReference type="EMBL" id="NJGI01000004">
    <property type="protein sequence ID" value="PGH21015.1"/>
    <property type="molecule type" value="Genomic_DNA"/>
</dbReference>
<evidence type="ECO:0000313" key="5">
    <source>
        <dbReference type="Proteomes" id="UP000197470"/>
    </source>
</evidence>
<name>A0A246EI97_FUSNP</name>
<comment type="caution">
    <text evidence="3">The sequence shown here is derived from an EMBL/GenBank/DDBJ whole genome shotgun (WGS) entry which is preliminary data.</text>
</comment>
<evidence type="ECO:0000256" key="2">
    <source>
        <dbReference type="SAM" id="SignalP"/>
    </source>
</evidence>
<dbReference type="GeneID" id="45635845"/>
<evidence type="ECO:0000313" key="6">
    <source>
        <dbReference type="Proteomes" id="UP000222862"/>
    </source>
</evidence>
<feature type="chain" id="PRO_5011913708" description="Lipoprotein" evidence="2">
    <location>
        <begin position="19"/>
        <end position="107"/>
    </location>
</feature>
<evidence type="ECO:0008006" key="7">
    <source>
        <dbReference type="Google" id="ProtNLM"/>
    </source>
</evidence>
<gene>
    <name evidence="3" type="ORF">CA839_11075</name>
    <name evidence="4" type="ORF">RN96_08090</name>
</gene>
<reference evidence="3 5" key="1">
    <citation type="submission" date="2017-05" db="EMBL/GenBank/DDBJ databases">
        <title>Genome sequencing of Fusobacterium nucleatum subsp. polymorphum KCOM 1001 (=ChDC F119).</title>
        <authorList>
            <person name="Kook J.-K."/>
            <person name="Park S.-N."/>
            <person name="Lim Y.K."/>
            <person name="Roh H."/>
        </authorList>
    </citation>
    <scope>NUCLEOTIDE SEQUENCE [LARGE SCALE GENOMIC DNA]</scope>
    <source>
        <strain evidence="3 5">KCOM 1001</strain>
    </source>
</reference>
<dbReference type="STRING" id="76857.RO02_12105"/>
<dbReference type="PROSITE" id="PS51257">
    <property type="entry name" value="PROKAR_LIPOPROTEIN"/>
    <property type="match status" value="1"/>
</dbReference>
<accession>A0A246EI97</accession>
<evidence type="ECO:0000256" key="1">
    <source>
        <dbReference type="SAM" id="Coils"/>
    </source>
</evidence>